<evidence type="ECO:0000313" key="3">
    <source>
        <dbReference type="EMBL" id="KAB1066139.1"/>
    </source>
</evidence>
<gene>
    <name evidence="3" type="ORF">F3059_01320</name>
</gene>
<protein>
    <submittedName>
        <fullName evidence="3">MCE family protein</fullName>
    </submittedName>
</protein>
<dbReference type="InterPro" id="IPR052336">
    <property type="entry name" value="MlaD_Phospholipid_Transporter"/>
</dbReference>
<accession>A0A6N6MAW7</accession>
<sequence length="332" mass="36481">MTAISKEIKIGIVTIITLVVAVVGFSYLQGSSLFETGKQYYAVYERVDGLSQDNYVQLNGYNVGKVNSIKLHSNGSGKIVVGFRVTNKTVKVTEQTVARISSLDLFGSKAITLQGGMKGTPAKAGDTLNSAIEGDLKAEVDKRLQPLEKKTNDLIGSIDSVVTIVQAILNEDARTNLTQSFESINRSFRTFETTLKRVDTLVISERQKFDTIVSNMNSIVSNIEGNNERIDTILRNFSSISDSLVKADIVGTIDKAGTAMESVASVMKKIDEGKGSAGLLVNNDTLYRNLESATLELDKLLEDMRVNPKRYVHFSVFGRKEKPAEKPKKKER</sequence>
<name>A0A6N6MAW7_9FLAO</name>
<keyword evidence="1" id="KW-0472">Membrane</keyword>
<dbReference type="OrthoDB" id="9769132at2"/>
<reference evidence="3 4" key="1">
    <citation type="submission" date="2019-09" db="EMBL/GenBank/DDBJ databases">
        <title>Genomes of Cryomorphaceae.</title>
        <authorList>
            <person name="Bowman J.P."/>
        </authorList>
    </citation>
    <scope>NUCLEOTIDE SEQUENCE [LARGE SCALE GENOMIC DNA]</scope>
    <source>
        <strain evidence="3 4">KCTC 52047</strain>
    </source>
</reference>
<dbReference type="PANTHER" id="PTHR33371">
    <property type="entry name" value="INTERMEMBRANE PHOSPHOLIPID TRANSPORT SYSTEM BINDING PROTEIN MLAD-RELATED"/>
    <property type="match status" value="1"/>
</dbReference>
<comment type="caution">
    <text evidence="3">The sequence shown here is derived from an EMBL/GenBank/DDBJ whole genome shotgun (WGS) entry which is preliminary data.</text>
</comment>
<proteinExistence type="predicted"/>
<keyword evidence="1" id="KW-0812">Transmembrane</keyword>
<dbReference type="EMBL" id="WACR01000001">
    <property type="protein sequence ID" value="KAB1066139.1"/>
    <property type="molecule type" value="Genomic_DNA"/>
</dbReference>
<feature type="transmembrane region" description="Helical" evidence="1">
    <location>
        <begin position="12"/>
        <end position="30"/>
    </location>
</feature>
<evidence type="ECO:0000313" key="4">
    <source>
        <dbReference type="Proteomes" id="UP000435357"/>
    </source>
</evidence>
<keyword evidence="1" id="KW-1133">Transmembrane helix</keyword>
<dbReference type="InterPro" id="IPR003399">
    <property type="entry name" value="Mce/MlaD"/>
</dbReference>
<organism evidence="3 4">
    <name type="scientific">Salibacter halophilus</name>
    <dbReference type="NCBI Taxonomy" id="1803916"/>
    <lineage>
        <taxon>Bacteria</taxon>
        <taxon>Pseudomonadati</taxon>
        <taxon>Bacteroidota</taxon>
        <taxon>Flavobacteriia</taxon>
        <taxon>Flavobacteriales</taxon>
        <taxon>Salibacteraceae</taxon>
        <taxon>Salibacter</taxon>
    </lineage>
</organism>
<dbReference type="PANTHER" id="PTHR33371:SF4">
    <property type="entry name" value="INTERMEMBRANE PHOSPHOLIPID TRANSPORT SYSTEM BINDING PROTEIN MLAD"/>
    <property type="match status" value="1"/>
</dbReference>
<dbReference type="AlphaFoldDB" id="A0A6N6MAW7"/>
<feature type="domain" description="Mce/MlaD" evidence="2">
    <location>
        <begin position="37"/>
        <end position="116"/>
    </location>
</feature>
<dbReference type="Proteomes" id="UP000435357">
    <property type="component" value="Unassembled WGS sequence"/>
</dbReference>
<evidence type="ECO:0000256" key="1">
    <source>
        <dbReference type="SAM" id="Phobius"/>
    </source>
</evidence>
<evidence type="ECO:0000259" key="2">
    <source>
        <dbReference type="Pfam" id="PF02470"/>
    </source>
</evidence>
<keyword evidence="4" id="KW-1185">Reference proteome</keyword>
<dbReference type="Pfam" id="PF02470">
    <property type="entry name" value="MlaD"/>
    <property type="match status" value="1"/>
</dbReference>